<comment type="caution">
    <text evidence="2">The sequence shown here is derived from an EMBL/GenBank/DDBJ whole genome shotgun (WGS) entry which is preliminary data.</text>
</comment>
<gene>
    <name evidence="2" type="ORF">AVEN_28861_1</name>
</gene>
<feature type="compositionally biased region" description="Basic residues" evidence="1">
    <location>
        <begin position="1"/>
        <end position="12"/>
    </location>
</feature>
<keyword evidence="3" id="KW-1185">Reference proteome</keyword>
<sequence length="83" mass="9348">MVRSRFRGRRVPGLKPNSTKDPPCMCAWCTLNLPSWIKRLSVGVVRKFGEEDASSGVVPVIWPLFTIMRSDPKQPSCCFKTGH</sequence>
<accession>A0A4Y2FHP1</accession>
<evidence type="ECO:0000256" key="1">
    <source>
        <dbReference type="SAM" id="MobiDB-lite"/>
    </source>
</evidence>
<name>A0A4Y2FHP1_ARAVE</name>
<evidence type="ECO:0000313" key="2">
    <source>
        <dbReference type="EMBL" id="GBM41090.1"/>
    </source>
</evidence>
<evidence type="ECO:0000313" key="3">
    <source>
        <dbReference type="Proteomes" id="UP000499080"/>
    </source>
</evidence>
<protein>
    <submittedName>
        <fullName evidence="2">Uncharacterized protein</fullName>
    </submittedName>
</protein>
<dbReference type="Proteomes" id="UP000499080">
    <property type="component" value="Unassembled WGS sequence"/>
</dbReference>
<dbReference type="EMBL" id="BGPR01000951">
    <property type="protein sequence ID" value="GBM41090.1"/>
    <property type="molecule type" value="Genomic_DNA"/>
</dbReference>
<proteinExistence type="predicted"/>
<reference evidence="2 3" key="1">
    <citation type="journal article" date="2019" name="Sci. Rep.">
        <title>Orb-weaving spider Araneus ventricosus genome elucidates the spidroin gene catalogue.</title>
        <authorList>
            <person name="Kono N."/>
            <person name="Nakamura H."/>
            <person name="Ohtoshi R."/>
            <person name="Moran D.A.P."/>
            <person name="Shinohara A."/>
            <person name="Yoshida Y."/>
            <person name="Fujiwara M."/>
            <person name="Mori M."/>
            <person name="Tomita M."/>
            <person name="Arakawa K."/>
        </authorList>
    </citation>
    <scope>NUCLEOTIDE SEQUENCE [LARGE SCALE GENOMIC DNA]</scope>
</reference>
<organism evidence="2 3">
    <name type="scientific">Araneus ventricosus</name>
    <name type="common">Orbweaver spider</name>
    <name type="synonym">Epeira ventricosa</name>
    <dbReference type="NCBI Taxonomy" id="182803"/>
    <lineage>
        <taxon>Eukaryota</taxon>
        <taxon>Metazoa</taxon>
        <taxon>Ecdysozoa</taxon>
        <taxon>Arthropoda</taxon>
        <taxon>Chelicerata</taxon>
        <taxon>Arachnida</taxon>
        <taxon>Araneae</taxon>
        <taxon>Araneomorphae</taxon>
        <taxon>Entelegynae</taxon>
        <taxon>Araneoidea</taxon>
        <taxon>Araneidae</taxon>
        <taxon>Araneus</taxon>
    </lineage>
</organism>
<dbReference type="AlphaFoldDB" id="A0A4Y2FHP1"/>
<feature type="region of interest" description="Disordered" evidence="1">
    <location>
        <begin position="1"/>
        <end position="20"/>
    </location>
</feature>